<accession>A0ABR3A1U7</accession>
<dbReference type="EMBL" id="JBBXMP010000026">
    <property type="protein sequence ID" value="KAL0067321.1"/>
    <property type="molecule type" value="Genomic_DNA"/>
</dbReference>
<organism evidence="3 4">
    <name type="scientific">Marasmius tenuissimus</name>
    <dbReference type="NCBI Taxonomy" id="585030"/>
    <lineage>
        <taxon>Eukaryota</taxon>
        <taxon>Fungi</taxon>
        <taxon>Dikarya</taxon>
        <taxon>Basidiomycota</taxon>
        <taxon>Agaricomycotina</taxon>
        <taxon>Agaricomycetes</taxon>
        <taxon>Agaricomycetidae</taxon>
        <taxon>Agaricales</taxon>
        <taxon>Marasmiineae</taxon>
        <taxon>Marasmiaceae</taxon>
        <taxon>Marasmius</taxon>
    </lineage>
</organism>
<protein>
    <recommendedName>
        <fullName evidence="2">MACPF domain-containing protein</fullName>
    </recommendedName>
</protein>
<dbReference type="InterPro" id="IPR020864">
    <property type="entry name" value="MACPF"/>
</dbReference>
<proteinExistence type="predicted"/>
<reference evidence="3 4" key="1">
    <citation type="submission" date="2024-05" db="EMBL/GenBank/DDBJ databases">
        <title>A draft genome resource for the thread blight pathogen Marasmius tenuissimus strain MS-2.</title>
        <authorList>
            <person name="Yulfo-Soto G.E."/>
            <person name="Baruah I.K."/>
            <person name="Amoako-Attah I."/>
            <person name="Bukari Y."/>
            <person name="Meinhardt L.W."/>
            <person name="Bailey B.A."/>
            <person name="Cohen S.P."/>
        </authorList>
    </citation>
    <scope>NUCLEOTIDE SEQUENCE [LARGE SCALE GENOMIC DNA]</scope>
    <source>
        <strain evidence="3 4">MS-2</strain>
    </source>
</reference>
<dbReference type="InterPro" id="IPR052784">
    <property type="entry name" value="Perforin-1_pore-forming"/>
</dbReference>
<name>A0ABR3A1U7_9AGAR</name>
<comment type="caution">
    <text evidence="3">The sequence shown here is derived from an EMBL/GenBank/DDBJ whole genome shotgun (WGS) entry which is preliminary data.</text>
</comment>
<gene>
    <name evidence="3" type="ORF">AAF712_005548</name>
</gene>
<dbReference type="PROSITE" id="PS51412">
    <property type="entry name" value="MACPF_2"/>
    <property type="match status" value="1"/>
</dbReference>
<dbReference type="PANTHER" id="PTHR46096">
    <property type="entry name" value="PERFORIN-1"/>
    <property type="match status" value="1"/>
</dbReference>
<keyword evidence="4" id="KW-1185">Reference proteome</keyword>
<feature type="domain" description="MACPF" evidence="2">
    <location>
        <begin position="1"/>
        <end position="325"/>
    </location>
</feature>
<evidence type="ECO:0000256" key="1">
    <source>
        <dbReference type="ARBA" id="ARBA00022729"/>
    </source>
</evidence>
<sequence length="444" mass="49052">MDNSAERKDFDALKWLGRGIDMTCLTPFSFESVREWIKDTKVINVQNDRKTHTVSIGGTTYTIPSIVSADNFTSAGDTNKTFPSGDEALRSFQTGETGVSELAVAANVSSYPLEKSLPSQYQFAFYSVYASAYKAALQEYLDFVDEKIFAKDVSKLPRPFSADNPSTVSAYTNFFRKWGTHVITGANYGGRCNTSTWASNQYREVNENWKKDVTAYLRGMNNRGSYEKSALEEPQYQIFSTIAQTLVTVVGGTESLAEPIVQGDFDFARLQQWLATVPTSPALTSVKVTELWTILRGSTNSELRDVATPIQEAFKAIVLRSEKERRSITTLVVFTCDSGSAEFGLLSPGTIVGVGGPLPAFDPTTQKVIGLSETKVRLGNPGERRKERVTVFYIVNDGTPIDILISRDVGKARAIINGVSYSNDTKAVVKFHKVPIHRETDPRV</sequence>
<dbReference type="PANTHER" id="PTHR46096:SF3">
    <property type="entry name" value="PERFORIN-1"/>
    <property type="match status" value="1"/>
</dbReference>
<evidence type="ECO:0000313" key="4">
    <source>
        <dbReference type="Proteomes" id="UP001437256"/>
    </source>
</evidence>
<dbReference type="SMART" id="SM00457">
    <property type="entry name" value="MACPF"/>
    <property type="match status" value="1"/>
</dbReference>
<keyword evidence="1" id="KW-0732">Signal</keyword>
<evidence type="ECO:0000313" key="3">
    <source>
        <dbReference type="EMBL" id="KAL0067321.1"/>
    </source>
</evidence>
<dbReference type="Pfam" id="PF01823">
    <property type="entry name" value="MACPF"/>
    <property type="match status" value="1"/>
</dbReference>
<evidence type="ECO:0000259" key="2">
    <source>
        <dbReference type="PROSITE" id="PS51412"/>
    </source>
</evidence>
<dbReference type="Proteomes" id="UP001437256">
    <property type="component" value="Unassembled WGS sequence"/>
</dbReference>